<evidence type="ECO:0000313" key="2">
    <source>
        <dbReference type="EMBL" id="RNB85218.1"/>
    </source>
</evidence>
<protein>
    <submittedName>
        <fullName evidence="2">DUF115 domain-containing protein</fullName>
    </submittedName>
</protein>
<evidence type="ECO:0000259" key="1">
    <source>
        <dbReference type="Pfam" id="PF01973"/>
    </source>
</evidence>
<proteinExistence type="predicted"/>
<reference evidence="2 3" key="1">
    <citation type="submission" date="2018-10" db="EMBL/GenBank/DDBJ databases">
        <title>Phylogenomics of Brevibacillus.</title>
        <authorList>
            <person name="Dunlap C."/>
        </authorList>
    </citation>
    <scope>NUCLEOTIDE SEQUENCE [LARGE SCALE GENOMIC DNA]</scope>
    <source>
        <strain evidence="2 3">JCM 15085</strain>
    </source>
</reference>
<dbReference type="Pfam" id="PF01973">
    <property type="entry name" value="MptE-like"/>
    <property type="match status" value="1"/>
</dbReference>
<dbReference type="AlphaFoldDB" id="A0A3M8DB54"/>
<accession>A0A3M8DB54</accession>
<dbReference type="EMBL" id="RHHT01000004">
    <property type="protein sequence ID" value="RNB85218.1"/>
    <property type="molecule type" value="Genomic_DNA"/>
</dbReference>
<dbReference type="Proteomes" id="UP000281915">
    <property type="component" value="Unassembled WGS sequence"/>
</dbReference>
<dbReference type="InterPro" id="IPR002826">
    <property type="entry name" value="MptE-like"/>
</dbReference>
<comment type="caution">
    <text evidence="2">The sequence shown here is derived from an EMBL/GenBank/DDBJ whole genome shotgun (WGS) entry which is preliminary data.</text>
</comment>
<dbReference type="PANTHER" id="PTHR41786:SF1">
    <property type="entry name" value="6-HYDROXYMETHYLPTERIN DIPHOSPHOKINASE MPTE-LIKE DOMAIN-CONTAINING PROTEIN"/>
    <property type="match status" value="1"/>
</dbReference>
<dbReference type="RefSeq" id="WP_122912222.1">
    <property type="nucleotide sequence ID" value="NZ_RHHT01000004.1"/>
</dbReference>
<sequence>MLLVDYTLQGKITKEFSIPAIMNMTGREILDEEVKAETNAKGQATLLVRTVNGWNYLHSKYDPVGEAGRWIDTLQDVGKYKQVFFYGIGLGYHIKEFAKRYPEIKYSLYEPNLAILKHYLARVPIDEIVTGNLQYFYCENGESPQNNLRHFVSRVKKDVLLIILPIYERLFNKQTKGFINNFFDMIYERRKYNYAAASFSKRTVISSIMNLPTIYQTPNILHEEAASFKGKPAILIAAGPSLDYEYENLRYIKENGLAYIFSVGTAINALLEKGIYPDGACTYDPSLKNSQVFQRIKDENIDSIPLVFGSVVGFETIQNYPGPMLHFLLDRDFVSPFYLERTDGKGLEVVHSAESIATVTLQLLFRLGCNPIVLVGQNLGYAKDRSYASGSKEDVGINTEHLKKAYIVKDVEGNDMYTIKAYDSFRYEMESIIQSFSGTEVINTTKGGAHIEGTTYIPLERVIQERLQEKNTVDHDWVSLYSVKYRRDFFYKKSEELVDECEKLEGIYKGFFQLFDQMKKAIERSNKRELEKLFNKFDSKFDKLQANNFYWFFIQIMNDLDFDVVMKSFEEARFHHDPVEKAEKALEYFVNYLTQCRVQTQQLKPLLEKMHKQVLEVGSEL</sequence>
<gene>
    <name evidence="2" type="ORF">EDM58_04100</name>
</gene>
<dbReference type="PANTHER" id="PTHR41786">
    <property type="entry name" value="MOTILITY ACCESSORY FACTOR MAF"/>
    <property type="match status" value="1"/>
</dbReference>
<evidence type="ECO:0000313" key="3">
    <source>
        <dbReference type="Proteomes" id="UP000281915"/>
    </source>
</evidence>
<organism evidence="2 3">
    <name type="scientific">Brevibacillus panacihumi</name>
    <dbReference type="NCBI Taxonomy" id="497735"/>
    <lineage>
        <taxon>Bacteria</taxon>
        <taxon>Bacillati</taxon>
        <taxon>Bacillota</taxon>
        <taxon>Bacilli</taxon>
        <taxon>Bacillales</taxon>
        <taxon>Paenibacillaceae</taxon>
        <taxon>Brevibacillus</taxon>
    </lineage>
</organism>
<name>A0A3M8DB54_9BACL</name>
<feature type="domain" description="6-hydroxymethylpterin diphosphokinase MptE-like" evidence="1">
    <location>
        <begin position="208"/>
        <end position="383"/>
    </location>
</feature>